<dbReference type="GO" id="GO:0042448">
    <property type="term" value="P:progesterone metabolic process"/>
    <property type="evidence" value="ECO:0007669"/>
    <property type="project" value="TreeGrafter"/>
</dbReference>
<comment type="cofactor">
    <cofactor evidence="1">
        <name>heme</name>
        <dbReference type="ChEBI" id="CHEBI:30413"/>
    </cofactor>
</comment>
<dbReference type="InterPro" id="IPR001128">
    <property type="entry name" value="Cyt_P450"/>
</dbReference>
<gene>
    <name evidence="12" type="ORF">TTRE_0000717601</name>
</gene>
<dbReference type="Gene3D" id="1.10.630.10">
    <property type="entry name" value="Cytochrome P450"/>
    <property type="match status" value="1"/>
</dbReference>
<name>A0A077ZJS9_TRITR</name>
<keyword evidence="6" id="KW-0479">Metal-binding</keyword>
<dbReference type="PANTHER" id="PTHR24289">
    <property type="entry name" value="STEROID 17-ALPHA-HYDROXYLASE/17,20 LYASE"/>
    <property type="match status" value="1"/>
</dbReference>
<dbReference type="OrthoDB" id="1055148at2759"/>
<keyword evidence="13" id="KW-1185">Reference proteome</keyword>
<dbReference type="Proteomes" id="UP000030665">
    <property type="component" value="Unassembled WGS sequence"/>
</dbReference>
<evidence type="ECO:0000256" key="6">
    <source>
        <dbReference type="ARBA" id="ARBA00022723"/>
    </source>
</evidence>
<dbReference type="InterPro" id="IPR036396">
    <property type="entry name" value="Cyt_P450_sf"/>
</dbReference>
<accession>A0A077ZJS9</accession>
<proteinExistence type="inferred from homology"/>
<keyword evidence="10" id="KW-0408">Iron</keyword>
<comment type="subcellular location">
    <subcellularLocation>
        <location evidence="2">Microsome membrane</location>
    </subcellularLocation>
</comment>
<dbReference type="EC" id="1.14.14.1" evidence="4"/>
<dbReference type="GO" id="GO:0004508">
    <property type="term" value="F:steroid 17-alpha-monooxygenase activity"/>
    <property type="evidence" value="ECO:0007669"/>
    <property type="project" value="TreeGrafter"/>
</dbReference>
<comment type="similarity">
    <text evidence="3">Belongs to the cytochrome P450 family.</text>
</comment>
<evidence type="ECO:0000256" key="3">
    <source>
        <dbReference type="ARBA" id="ARBA00010617"/>
    </source>
</evidence>
<dbReference type="SUPFAM" id="SSF48264">
    <property type="entry name" value="Cytochrome P450"/>
    <property type="match status" value="1"/>
</dbReference>
<evidence type="ECO:0000313" key="13">
    <source>
        <dbReference type="Proteomes" id="UP000030665"/>
    </source>
</evidence>
<organism evidence="12 13">
    <name type="scientific">Trichuris trichiura</name>
    <name type="common">Whipworm</name>
    <name type="synonym">Trichocephalus trichiurus</name>
    <dbReference type="NCBI Taxonomy" id="36087"/>
    <lineage>
        <taxon>Eukaryota</taxon>
        <taxon>Metazoa</taxon>
        <taxon>Ecdysozoa</taxon>
        <taxon>Nematoda</taxon>
        <taxon>Enoplea</taxon>
        <taxon>Dorylaimia</taxon>
        <taxon>Trichinellida</taxon>
        <taxon>Trichuridae</taxon>
        <taxon>Trichuris</taxon>
    </lineage>
</organism>
<evidence type="ECO:0000313" key="12">
    <source>
        <dbReference type="EMBL" id="CDW58850.1"/>
    </source>
</evidence>
<evidence type="ECO:0000256" key="8">
    <source>
        <dbReference type="ARBA" id="ARBA00022848"/>
    </source>
</evidence>
<evidence type="ECO:0000256" key="11">
    <source>
        <dbReference type="ARBA" id="ARBA00023033"/>
    </source>
</evidence>
<dbReference type="GO" id="GO:0042446">
    <property type="term" value="P:hormone biosynthetic process"/>
    <property type="evidence" value="ECO:0007669"/>
    <property type="project" value="TreeGrafter"/>
</dbReference>
<keyword evidence="7" id="KW-0256">Endoplasmic reticulum</keyword>
<keyword evidence="9" id="KW-0560">Oxidoreductase</keyword>
<dbReference type="Pfam" id="PF00067">
    <property type="entry name" value="p450"/>
    <property type="match status" value="1"/>
</dbReference>
<dbReference type="AlphaFoldDB" id="A0A077ZJS9"/>
<dbReference type="EMBL" id="HG806432">
    <property type="protein sequence ID" value="CDW58850.1"/>
    <property type="molecule type" value="Genomic_DNA"/>
</dbReference>
<sequence>MNLLVICFSVLLAAILLALFRKFSYKHGTKKLPGPWCLPLIGYPFLFTKSCHVKLGELADRYGDLFQIYIGGKLVIVLSSMEAAKQAFGKLELSGRPSFESLAVFNNEVKGEFAFTSFSEACIFIRKALIRSLGRLLRSKKSQVETMILAAQDSLKQQLLESEGSITDPDKLIHKTIISIIGPMTLGSELNCKDLMFDQLLNSTENFNKVMKFNFVANYFPLLRQIMHREFKVFRENNSRIGKFMEETIRNHRSNNTVEDLQFFYGMTHLCERFKRPQLTGMNSSHFQWKVEG</sequence>
<keyword evidence="11" id="KW-0503">Monooxygenase</keyword>
<evidence type="ECO:0000256" key="4">
    <source>
        <dbReference type="ARBA" id="ARBA00012109"/>
    </source>
</evidence>
<evidence type="ECO:0000256" key="10">
    <source>
        <dbReference type="ARBA" id="ARBA00023004"/>
    </source>
</evidence>
<reference evidence="12" key="2">
    <citation type="submission" date="2014-03" db="EMBL/GenBank/DDBJ databases">
        <title>The whipworm genome and dual-species transcriptomics of an intimate host-pathogen interaction.</title>
        <authorList>
            <person name="Foth B.J."/>
            <person name="Tsai I.J."/>
            <person name="Reid A.J."/>
            <person name="Bancroft A.J."/>
            <person name="Nichol S."/>
            <person name="Tracey A."/>
            <person name="Holroyd N."/>
            <person name="Cotton J.A."/>
            <person name="Stanley E.J."/>
            <person name="Zarowiecki M."/>
            <person name="Liu J.Z."/>
            <person name="Huckvale T."/>
            <person name="Cooper P.J."/>
            <person name="Grencis R.K."/>
            <person name="Berriman M."/>
        </authorList>
    </citation>
    <scope>NUCLEOTIDE SEQUENCE [LARGE SCALE GENOMIC DNA]</scope>
</reference>
<dbReference type="GO" id="GO:0005506">
    <property type="term" value="F:iron ion binding"/>
    <property type="evidence" value="ECO:0007669"/>
    <property type="project" value="InterPro"/>
</dbReference>
<protein>
    <recommendedName>
        <fullName evidence="4">unspecific monooxygenase</fullName>
        <ecNumber evidence="4">1.14.14.1</ecNumber>
    </recommendedName>
</protein>
<dbReference type="STRING" id="36087.A0A077ZJS9"/>
<evidence type="ECO:0000256" key="7">
    <source>
        <dbReference type="ARBA" id="ARBA00022824"/>
    </source>
</evidence>
<evidence type="ECO:0000256" key="1">
    <source>
        <dbReference type="ARBA" id="ARBA00001971"/>
    </source>
</evidence>
<reference evidence="12" key="1">
    <citation type="submission" date="2014-01" db="EMBL/GenBank/DDBJ databases">
        <authorList>
            <person name="Aslett M."/>
        </authorList>
    </citation>
    <scope>NUCLEOTIDE SEQUENCE</scope>
</reference>
<keyword evidence="5" id="KW-0349">Heme</keyword>
<keyword evidence="8" id="KW-0492">Microsome</keyword>
<evidence type="ECO:0000256" key="9">
    <source>
        <dbReference type="ARBA" id="ARBA00023002"/>
    </source>
</evidence>
<dbReference type="PANTHER" id="PTHR24289:SF21">
    <property type="entry name" value="CYTOCHROME P450 1A"/>
    <property type="match status" value="1"/>
</dbReference>
<evidence type="ECO:0000256" key="2">
    <source>
        <dbReference type="ARBA" id="ARBA00004524"/>
    </source>
</evidence>
<evidence type="ECO:0000256" key="5">
    <source>
        <dbReference type="ARBA" id="ARBA00022617"/>
    </source>
</evidence>
<dbReference type="GO" id="GO:0020037">
    <property type="term" value="F:heme binding"/>
    <property type="evidence" value="ECO:0007669"/>
    <property type="project" value="InterPro"/>
</dbReference>